<gene>
    <name evidence="1" type="ORF">R1sor_012151</name>
</gene>
<dbReference type="AlphaFoldDB" id="A0ABD3I6T3"/>
<evidence type="ECO:0000313" key="2">
    <source>
        <dbReference type="Proteomes" id="UP001633002"/>
    </source>
</evidence>
<accession>A0ABD3I6T3</accession>
<evidence type="ECO:0000313" key="1">
    <source>
        <dbReference type="EMBL" id="KAL3698075.1"/>
    </source>
</evidence>
<reference evidence="1 2" key="1">
    <citation type="submission" date="2024-09" db="EMBL/GenBank/DDBJ databases">
        <title>Chromosome-scale assembly of Riccia sorocarpa.</title>
        <authorList>
            <person name="Paukszto L."/>
        </authorList>
    </citation>
    <scope>NUCLEOTIDE SEQUENCE [LARGE SCALE GENOMIC DNA]</scope>
    <source>
        <strain evidence="1">LP-2024</strain>
        <tissue evidence="1">Aerial parts of the thallus</tissue>
    </source>
</reference>
<protein>
    <submittedName>
        <fullName evidence="1">Uncharacterized protein</fullName>
    </submittedName>
</protein>
<organism evidence="1 2">
    <name type="scientific">Riccia sorocarpa</name>
    <dbReference type="NCBI Taxonomy" id="122646"/>
    <lineage>
        <taxon>Eukaryota</taxon>
        <taxon>Viridiplantae</taxon>
        <taxon>Streptophyta</taxon>
        <taxon>Embryophyta</taxon>
        <taxon>Marchantiophyta</taxon>
        <taxon>Marchantiopsida</taxon>
        <taxon>Marchantiidae</taxon>
        <taxon>Marchantiales</taxon>
        <taxon>Ricciaceae</taxon>
        <taxon>Riccia</taxon>
    </lineage>
</organism>
<sequence>MLLDGVTETEIVLAWGHKFGSQVQGLENLQSTRTVDAELQQEQELHFPFGEQIPLETEEAPTTVTDILSEITNFSDKVGNDPLLLSHVLIRCKEVIQDVLNMRAKKQTGTWVQDDVAAKTPHPLEVCSDSTDANTLARKKSWFEKMMESYQKKGRPTVADNSGEDGATPLERAVKIPFTPFNQQFDAEALTQVLGVTNDVASRGKRRKRTIVTKPKIGSAKGSSKRLRKQNKENIDLNFPVLE</sequence>
<keyword evidence="2" id="KW-1185">Reference proteome</keyword>
<dbReference type="Proteomes" id="UP001633002">
    <property type="component" value="Unassembled WGS sequence"/>
</dbReference>
<name>A0ABD3I6T3_9MARC</name>
<comment type="caution">
    <text evidence="1">The sequence shown here is derived from an EMBL/GenBank/DDBJ whole genome shotgun (WGS) entry which is preliminary data.</text>
</comment>
<dbReference type="EMBL" id="JBJQOH010000002">
    <property type="protein sequence ID" value="KAL3698075.1"/>
    <property type="molecule type" value="Genomic_DNA"/>
</dbReference>
<proteinExistence type="predicted"/>